<sequence>MSSTTETITQTRTARTILQDYQLHHSGAAEPSSSNSNGAGPARMSNPPDWPTNARRIPPYRPVDQNRDHSQIRVYTSGIERAFIITMFTGVFINATAAKQWRRTGGRFTKRIFRYPIGGEF</sequence>
<dbReference type="Proteomes" id="UP000028545">
    <property type="component" value="Unassembled WGS sequence"/>
</dbReference>
<proteinExistence type="predicted"/>
<evidence type="ECO:0000313" key="2">
    <source>
        <dbReference type="EMBL" id="KEZ43315.1"/>
    </source>
</evidence>
<dbReference type="GeneID" id="27723832"/>
<reference evidence="2 3" key="1">
    <citation type="journal article" date="2014" name="Genome Announc.">
        <title>Draft genome sequence of the pathogenic fungus Scedosporium apiospermum.</title>
        <authorList>
            <person name="Vandeputte P."/>
            <person name="Ghamrawi S."/>
            <person name="Rechenmann M."/>
            <person name="Iltis A."/>
            <person name="Giraud S."/>
            <person name="Fleury M."/>
            <person name="Thornton C."/>
            <person name="Delhaes L."/>
            <person name="Meyer W."/>
            <person name="Papon N."/>
            <person name="Bouchara J.P."/>
        </authorList>
    </citation>
    <scope>NUCLEOTIDE SEQUENCE [LARGE SCALE GENOMIC DNA]</scope>
    <source>
        <strain evidence="2 3">IHEM 14462</strain>
    </source>
</reference>
<dbReference type="HOGENOM" id="CLU_141137_1_0_1"/>
<organism evidence="2 3">
    <name type="scientific">Pseudallescheria apiosperma</name>
    <name type="common">Scedosporium apiospermum</name>
    <dbReference type="NCBI Taxonomy" id="563466"/>
    <lineage>
        <taxon>Eukaryota</taxon>
        <taxon>Fungi</taxon>
        <taxon>Dikarya</taxon>
        <taxon>Ascomycota</taxon>
        <taxon>Pezizomycotina</taxon>
        <taxon>Sordariomycetes</taxon>
        <taxon>Hypocreomycetidae</taxon>
        <taxon>Microascales</taxon>
        <taxon>Microascaceae</taxon>
        <taxon>Scedosporium</taxon>
    </lineage>
</organism>
<dbReference type="KEGG" id="sapo:SAPIO_CDS4760"/>
<dbReference type="EMBL" id="JOWA01000094">
    <property type="protein sequence ID" value="KEZ43315.1"/>
    <property type="molecule type" value="Genomic_DNA"/>
</dbReference>
<dbReference type="VEuPathDB" id="FungiDB:SAPIO_CDS4760"/>
<evidence type="ECO:0000313" key="3">
    <source>
        <dbReference type="Proteomes" id="UP000028545"/>
    </source>
</evidence>
<dbReference type="AlphaFoldDB" id="A0A084G7K3"/>
<evidence type="ECO:0000256" key="1">
    <source>
        <dbReference type="SAM" id="MobiDB-lite"/>
    </source>
</evidence>
<keyword evidence="3" id="KW-1185">Reference proteome</keyword>
<dbReference type="OrthoDB" id="5201563at2759"/>
<accession>A0A084G7K3</accession>
<comment type="caution">
    <text evidence="2">The sequence shown here is derived from an EMBL/GenBank/DDBJ whole genome shotgun (WGS) entry which is preliminary data.</text>
</comment>
<dbReference type="OMA" id="SLGRVWN"/>
<feature type="region of interest" description="Disordered" evidence="1">
    <location>
        <begin position="21"/>
        <end position="68"/>
    </location>
</feature>
<dbReference type="RefSeq" id="XP_016643114.1">
    <property type="nucleotide sequence ID" value="XM_016787235.1"/>
</dbReference>
<name>A0A084G7K3_PSEDA</name>
<gene>
    <name evidence="2" type="ORF">SAPIO_CDS4760</name>
</gene>
<protein>
    <submittedName>
        <fullName evidence="2">Uncharacterized protein</fullName>
    </submittedName>
</protein>